<sequence length="450" mass="49079">MSNPFSIWPQFGFAENPYSNLNLPGDTVGDRLLVGRDQEVGQLQRRIGSMGTHPTVEGPAGVGKSSLIGVACYRMLRECVRAKAGTLFLPVPSMQATSSIAEFETQAFFGIAQAMIANVDAFRVAGLTVPDVARLNNWLNDPTFRQAQGSALGFGAGGGAAPNTSEGFASSGFPQAVRAELDRCLPGPGAGAMVCLVDNLELLQTTSEARTTLEALRDRVFNLSGTRWVLCGSRGIVSRARSERLSGIFEAPLRVGPLTYHSSLLAVERRLEEYGSDGAYAPVPPKSFEFIYRALNRNLRDAMAYAQQFSEWLYGEYIVPMEPLPSTERRASLLATWLADLADAAHTDARGIQRRHWQFFDQLAEAGGTCRLSEWEAYFSRQQNMSNAITALDEARLVSRSVDPDNASRSMATITPLGWLVYFHRSRYGLPSHGANPTVDDVPDEASDPS</sequence>
<proteinExistence type="predicted"/>
<dbReference type="EMBL" id="FOWQ01000006">
    <property type="protein sequence ID" value="SFP61432.1"/>
    <property type="molecule type" value="Genomic_DNA"/>
</dbReference>
<dbReference type="InterPro" id="IPR027417">
    <property type="entry name" value="P-loop_NTPase"/>
</dbReference>
<dbReference type="Gene3D" id="3.40.50.300">
    <property type="entry name" value="P-loop containing nucleotide triphosphate hydrolases"/>
    <property type="match status" value="1"/>
</dbReference>
<name>A0A1I5RSE0_9ACTN</name>
<dbReference type="SUPFAM" id="SSF52540">
    <property type="entry name" value="P-loop containing nucleoside triphosphate hydrolases"/>
    <property type="match status" value="1"/>
</dbReference>
<dbReference type="AlphaFoldDB" id="A0A1I5RSE0"/>
<evidence type="ECO:0000313" key="1">
    <source>
        <dbReference type="EMBL" id="SFP61432.1"/>
    </source>
</evidence>
<dbReference type="Proteomes" id="UP000198857">
    <property type="component" value="Unassembled WGS sequence"/>
</dbReference>
<accession>A0A1I5RSE0</accession>
<protein>
    <recommendedName>
        <fullName evidence="3">AAA ATPase domain-containing protein</fullName>
    </recommendedName>
</protein>
<gene>
    <name evidence="1" type="ORF">SAMN05660464_3692</name>
</gene>
<evidence type="ECO:0000313" key="2">
    <source>
        <dbReference type="Proteomes" id="UP000198857"/>
    </source>
</evidence>
<evidence type="ECO:0008006" key="3">
    <source>
        <dbReference type="Google" id="ProtNLM"/>
    </source>
</evidence>
<reference evidence="2" key="1">
    <citation type="submission" date="2016-10" db="EMBL/GenBank/DDBJ databases">
        <authorList>
            <person name="Varghese N."/>
            <person name="Submissions S."/>
        </authorList>
    </citation>
    <scope>NUCLEOTIDE SEQUENCE [LARGE SCALE GENOMIC DNA]</scope>
    <source>
        <strain evidence="2">DSM 44208</strain>
    </source>
</reference>
<organism evidence="1 2">
    <name type="scientific">Geodermatophilus dictyosporus</name>
    <dbReference type="NCBI Taxonomy" id="1523247"/>
    <lineage>
        <taxon>Bacteria</taxon>
        <taxon>Bacillati</taxon>
        <taxon>Actinomycetota</taxon>
        <taxon>Actinomycetes</taxon>
        <taxon>Geodermatophilales</taxon>
        <taxon>Geodermatophilaceae</taxon>
        <taxon>Geodermatophilus</taxon>
    </lineage>
</organism>
<dbReference type="Gene3D" id="1.10.10.10">
    <property type="entry name" value="Winged helix-like DNA-binding domain superfamily/Winged helix DNA-binding domain"/>
    <property type="match status" value="1"/>
</dbReference>
<dbReference type="InterPro" id="IPR036388">
    <property type="entry name" value="WH-like_DNA-bd_sf"/>
</dbReference>
<keyword evidence="2" id="KW-1185">Reference proteome</keyword>